<keyword evidence="2" id="KW-1185">Reference proteome</keyword>
<name>A0A5N3P386_9HYPH</name>
<protein>
    <submittedName>
        <fullName evidence="1">Uncharacterized protein</fullName>
    </submittedName>
</protein>
<comment type="caution">
    <text evidence="1">The sequence shown here is derived from an EMBL/GenBank/DDBJ whole genome shotgun (WGS) entry which is preliminary data.</text>
</comment>
<evidence type="ECO:0000313" key="2">
    <source>
        <dbReference type="Proteomes" id="UP000325684"/>
    </source>
</evidence>
<gene>
    <name evidence="1" type="ORF">FEZ63_24425</name>
</gene>
<proteinExistence type="predicted"/>
<sequence>MSRHLTDNDVALAVNVVTDWHAPITWDALVAVLSTVLGRRITRQAIYKSHPRIVDAFRDAKARARNNRQSRKIKGKVKKHGDIALAYQIDQTENLRAQIELLKRENHNLLEQFLRWQYNAASRGVTREILDIPLPKRKQ</sequence>
<dbReference type="RefSeq" id="WP_150949991.1">
    <property type="nucleotide sequence ID" value="NZ_VCMV01000079.1"/>
</dbReference>
<reference evidence="1 2" key="1">
    <citation type="journal article" date="2019" name="Microorganisms">
        <title>Genome Insights into the Novel Species Microvirga brassicacearum, a Rapeseed Endophyte with Biotechnological Potential.</title>
        <authorList>
            <person name="Jimenez-Gomez A."/>
            <person name="Saati-Santamaria Z."/>
            <person name="Igual J.M."/>
            <person name="Rivas R."/>
            <person name="Mateos P.F."/>
            <person name="Garcia-Fraile P."/>
        </authorList>
    </citation>
    <scope>NUCLEOTIDE SEQUENCE [LARGE SCALE GENOMIC DNA]</scope>
    <source>
        <strain evidence="1 2">CDVBN77</strain>
    </source>
</reference>
<dbReference type="OrthoDB" id="8702396at2"/>
<organism evidence="1 2">
    <name type="scientific">Microvirga brassicacearum</name>
    <dbReference type="NCBI Taxonomy" id="2580413"/>
    <lineage>
        <taxon>Bacteria</taxon>
        <taxon>Pseudomonadati</taxon>
        <taxon>Pseudomonadota</taxon>
        <taxon>Alphaproteobacteria</taxon>
        <taxon>Hyphomicrobiales</taxon>
        <taxon>Methylobacteriaceae</taxon>
        <taxon>Microvirga</taxon>
    </lineage>
</organism>
<dbReference type="Proteomes" id="UP000325684">
    <property type="component" value="Unassembled WGS sequence"/>
</dbReference>
<dbReference type="EMBL" id="VCMV01000079">
    <property type="protein sequence ID" value="KAB0264189.1"/>
    <property type="molecule type" value="Genomic_DNA"/>
</dbReference>
<evidence type="ECO:0000313" key="1">
    <source>
        <dbReference type="EMBL" id="KAB0264189.1"/>
    </source>
</evidence>
<accession>A0A5N3P386</accession>
<dbReference type="AlphaFoldDB" id="A0A5N3P386"/>